<dbReference type="Proteomes" id="UP000649573">
    <property type="component" value="Unassembled WGS sequence"/>
</dbReference>
<keyword evidence="2" id="KW-1185">Reference proteome</keyword>
<protein>
    <submittedName>
        <fullName evidence="1">Uncharacterized protein</fullName>
    </submittedName>
</protein>
<sequence>MPPAATPVTVERIVSSSGGIMVARQRVQVGRNHARKVLAVTIDETTIHVHDGPRLLVTAPRTTTLVVTHKRAQHH</sequence>
<dbReference type="RefSeq" id="WP_189253264.1">
    <property type="nucleotide sequence ID" value="NZ_BMRE01000004.1"/>
</dbReference>
<comment type="caution">
    <text evidence="1">The sequence shown here is derived from an EMBL/GenBank/DDBJ whole genome shotgun (WGS) entry which is preliminary data.</text>
</comment>
<accession>A0ABQ2UGR5</accession>
<dbReference type="EMBL" id="BMRE01000004">
    <property type="protein sequence ID" value="GGU26335.1"/>
    <property type="molecule type" value="Genomic_DNA"/>
</dbReference>
<proteinExistence type="predicted"/>
<gene>
    <name evidence="1" type="ORF">GCM10010178_18350</name>
</gene>
<organism evidence="1 2">
    <name type="scientific">Lentzea flava</name>
    <dbReference type="NCBI Taxonomy" id="103732"/>
    <lineage>
        <taxon>Bacteria</taxon>
        <taxon>Bacillati</taxon>
        <taxon>Actinomycetota</taxon>
        <taxon>Actinomycetes</taxon>
        <taxon>Pseudonocardiales</taxon>
        <taxon>Pseudonocardiaceae</taxon>
        <taxon>Lentzea</taxon>
    </lineage>
</organism>
<evidence type="ECO:0000313" key="2">
    <source>
        <dbReference type="Proteomes" id="UP000649573"/>
    </source>
</evidence>
<reference evidence="2" key="1">
    <citation type="journal article" date="2019" name="Int. J. Syst. Evol. Microbiol.">
        <title>The Global Catalogue of Microorganisms (GCM) 10K type strain sequencing project: providing services to taxonomists for standard genome sequencing and annotation.</title>
        <authorList>
            <consortium name="The Broad Institute Genomics Platform"/>
            <consortium name="The Broad Institute Genome Sequencing Center for Infectious Disease"/>
            <person name="Wu L."/>
            <person name="Ma J."/>
        </authorList>
    </citation>
    <scope>NUCLEOTIDE SEQUENCE [LARGE SCALE GENOMIC DNA]</scope>
    <source>
        <strain evidence="2">JCM 3296</strain>
    </source>
</reference>
<name>A0ABQ2UGR5_9PSEU</name>
<evidence type="ECO:0000313" key="1">
    <source>
        <dbReference type="EMBL" id="GGU26335.1"/>
    </source>
</evidence>